<dbReference type="Gene3D" id="3.40.190.10">
    <property type="entry name" value="Periplasmic binding protein-like II"/>
    <property type="match status" value="1"/>
</dbReference>
<dbReference type="Pfam" id="PF00496">
    <property type="entry name" value="SBP_bac_5"/>
    <property type="match status" value="1"/>
</dbReference>
<protein>
    <recommendedName>
        <fullName evidence="2">Protein kinase domain-containing protein</fullName>
    </recommendedName>
</protein>
<feature type="compositionally biased region" description="Low complexity" evidence="1">
    <location>
        <begin position="354"/>
        <end position="372"/>
    </location>
</feature>
<dbReference type="Gene3D" id="3.10.105.10">
    <property type="entry name" value="Dipeptide-binding Protein, Domain 3"/>
    <property type="match status" value="1"/>
</dbReference>
<feature type="region of interest" description="Disordered" evidence="1">
    <location>
        <begin position="301"/>
        <end position="398"/>
    </location>
</feature>
<feature type="compositionally biased region" description="Pro residues" evidence="1">
    <location>
        <begin position="301"/>
        <end position="311"/>
    </location>
</feature>
<comment type="caution">
    <text evidence="3">The sequence shown here is derived from an EMBL/GenBank/DDBJ whole genome shotgun (WGS) entry which is preliminary data.</text>
</comment>
<dbReference type="Gene3D" id="3.30.200.20">
    <property type="entry name" value="Phosphorylase Kinase, domain 1"/>
    <property type="match status" value="1"/>
</dbReference>
<dbReference type="PROSITE" id="PS00108">
    <property type="entry name" value="PROTEIN_KINASE_ST"/>
    <property type="match status" value="1"/>
</dbReference>
<dbReference type="InterPro" id="IPR000719">
    <property type="entry name" value="Prot_kinase_dom"/>
</dbReference>
<organism evidence="3 4">
    <name type="scientific">Actinomadura fulvescens</name>
    <dbReference type="NCBI Taxonomy" id="46160"/>
    <lineage>
        <taxon>Bacteria</taxon>
        <taxon>Bacillati</taxon>
        <taxon>Actinomycetota</taxon>
        <taxon>Actinomycetes</taxon>
        <taxon>Streptosporangiales</taxon>
        <taxon>Thermomonosporaceae</taxon>
        <taxon>Actinomadura</taxon>
    </lineage>
</organism>
<dbReference type="Gene3D" id="1.10.510.10">
    <property type="entry name" value="Transferase(Phosphotransferase) domain 1"/>
    <property type="match status" value="1"/>
</dbReference>
<evidence type="ECO:0000256" key="1">
    <source>
        <dbReference type="SAM" id="MobiDB-lite"/>
    </source>
</evidence>
<feature type="compositionally biased region" description="Polar residues" evidence="1">
    <location>
        <begin position="374"/>
        <end position="385"/>
    </location>
</feature>
<dbReference type="PANTHER" id="PTHR30290">
    <property type="entry name" value="PERIPLASMIC BINDING COMPONENT OF ABC TRANSPORTER"/>
    <property type="match status" value="1"/>
</dbReference>
<dbReference type="SUPFAM" id="SSF56112">
    <property type="entry name" value="Protein kinase-like (PK-like)"/>
    <property type="match status" value="1"/>
</dbReference>
<dbReference type="SUPFAM" id="SSF53850">
    <property type="entry name" value="Periplasmic binding protein-like II"/>
    <property type="match status" value="1"/>
</dbReference>
<dbReference type="CDD" id="cd00995">
    <property type="entry name" value="PBP2_NikA_DppA_OppA_like"/>
    <property type="match status" value="1"/>
</dbReference>
<dbReference type="InterPro" id="IPR039424">
    <property type="entry name" value="SBP_5"/>
</dbReference>
<feature type="domain" description="Protein kinase" evidence="2">
    <location>
        <begin position="17"/>
        <end position="267"/>
    </location>
</feature>
<accession>A0ABP6BTG3</accession>
<evidence type="ECO:0000313" key="3">
    <source>
        <dbReference type="EMBL" id="GAA2585506.1"/>
    </source>
</evidence>
<keyword evidence="4" id="KW-1185">Reference proteome</keyword>
<proteinExistence type="predicted"/>
<dbReference type="RefSeq" id="WP_344539494.1">
    <property type="nucleotide sequence ID" value="NZ_BAAATD010000002.1"/>
</dbReference>
<dbReference type="CDD" id="cd14014">
    <property type="entry name" value="STKc_PknB_like"/>
    <property type="match status" value="1"/>
</dbReference>
<dbReference type="Pfam" id="PF00069">
    <property type="entry name" value="Pkinase"/>
    <property type="match status" value="1"/>
</dbReference>
<dbReference type="Proteomes" id="UP001501509">
    <property type="component" value="Unassembled WGS sequence"/>
</dbReference>
<sequence>MDVLPLRPGDPDRLSGYRLVGLVGEGGQGSVFLGEGDDGARVAVKLLHARFSGHPKARSRFAAELEVAQRVAAFCTARILDADVEGDRPYIVSEYIDGPPLARVLATEGPRAGAALDRIAIGTITALAAIHQAGVVHRDFKPANVLLPPDGPRVIDFGIARALDATGTLSSTAVGTPAYMAPEQISGARVGPEADVFAWGTTMVYAATGRPAFGQDSIPAVMHRILNLPPELGGLTEPLRDLVLQCLSKDPAARPSSQQVLVRLLTLAGSLPQAGSGSQAQPAAVLTQGAAAAEADEVRLLPPPVTPPALPPGFAQPGGSYPPHSPYAAPGQPYNTPPPSPYAPGGNVGGASWPHGAANPPPHGAASPPHGATSPGSPQVTSPSSGRPGVNGSGGPRKRPNVGVLAGVGSAALVALVLAGSVIAVNVFGDEKGGKDETPKTGGQMKMVLSRFYSGEELNPSQAGYGSSRFVTKQLFTGLTEITPAGAVRNLLATRVAPADSICTTWQIDVKGGTTFSDGQPVTAEAFVRGWIRAAQNPSGAAALLMSNIKGYAEVSGGRATAFSGVQTSAARNRIDVALDKPDCEFDQRLADPVFFPVPPSALKIDNKPYNAMPVGNGPFKIGSYARDKELTLVRNDAWGLGKARLDRVAIGFAADAPTVGRTGFVAGAYDWAEIGADRLPSARSERGLLTRQSSSMNYLVPITTRGPLKSKEARLAVSYALDRRAMSEAVFGGLYAPAAGLVSSAVPGFGRPGACPSCEKPDPAKARQLAEQAGLRAGTRLTIYARELPAYQRWAQLVRERLQQVLGWSVEIKTVEISKDEQLRKAVLGKDSPGGLLTYGWAPDIPSGYGVLQPLLGGDQVATESNQMLNFSGWRNQQFDEALANALKDPRPATRLNSLQQAEKLALDDMALIPLWSYVKASLASDKFTGLQMDYDGDPTLATAARK</sequence>
<dbReference type="PROSITE" id="PS50011">
    <property type="entry name" value="PROTEIN_KINASE_DOM"/>
    <property type="match status" value="1"/>
</dbReference>
<name>A0ABP6BTG3_9ACTN</name>
<dbReference type="PANTHER" id="PTHR30290:SF83">
    <property type="entry name" value="ABC TRANSPORTER SUBSTRATE-BINDING PROTEIN"/>
    <property type="match status" value="1"/>
</dbReference>
<dbReference type="InterPro" id="IPR000914">
    <property type="entry name" value="SBP_5_dom"/>
</dbReference>
<dbReference type="InterPro" id="IPR008271">
    <property type="entry name" value="Ser/Thr_kinase_AS"/>
</dbReference>
<gene>
    <name evidence="3" type="ORF">GCM10010411_17810</name>
</gene>
<dbReference type="InterPro" id="IPR011009">
    <property type="entry name" value="Kinase-like_dom_sf"/>
</dbReference>
<reference evidence="4" key="1">
    <citation type="journal article" date="2019" name="Int. J. Syst. Evol. Microbiol.">
        <title>The Global Catalogue of Microorganisms (GCM) 10K type strain sequencing project: providing services to taxonomists for standard genome sequencing and annotation.</title>
        <authorList>
            <consortium name="The Broad Institute Genomics Platform"/>
            <consortium name="The Broad Institute Genome Sequencing Center for Infectious Disease"/>
            <person name="Wu L."/>
            <person name="Ma J."/>
        </authorList>
    </citation>
    <scope>NUCLEOTIDE SEQUENCE [LARGE SCALE GENOMIC DNA]</scope>
    <source>
        <strain evidence="4">JCM 6833</strain>
    </source>
</reference>
<dbReference type="EMBL" id="BAAATD010000002">
    <property type="protein sequence ID" value="GAA2585506.1"/>
    <property type="molecule type" value="Genomic_DNA"/>
</dbReference>
<evidence type="ECO:0000259" key="2">
    <source>
        <dbReference type="PROSITE" id="PS50011"/>
    </source>
</evidence>
<evidence type="ECO:0000313" key="4">
    <source>
        <dbReference type="Proteomes" id="UP001501509"/>
    </source>
</evidence>